<evidence type="ECO:0000259" key="7">
    <source>
        <dbReference type="Pfam" id="PF03016"/>
    </source>
</evidence>
<keyword evidence="3" id="KW-0808">Transferase</keyword>
<protein>
    <recommendedName>
        <fullName evidence="7">Exostosin GT47 domain-containing protein</fullName>
    </recommendedName>
</protein>
<dbReference type="InterPro" id="IPR004263">
    <property type="entry name" value="Exostosin"/>
</dbReference>
<name>A0AAV5IPD0_9ROSI</name>
<feature type="domain" description="Exostosin GT47" evidence="7">
    <location>
        <begin position="69"/>
        <end position="374"/>
    </location>
</feature>
<dbReference type="GO" id="GO:0000139">
    <property type="term" value="C:Golgi membrane"/>
    <property type="evidence" value="ECO:0007669"/>
    <property type="project" value="UniProtKB-SubCell"/>
</dbReference>
<keyword evidence="6" id="KW-0812">Transmembrane</keyword>
<evidence type="ECO:0000313" key="9">
    <source>
        <dbReference type="Proteomes" id="UP001054252"/>
    </source>
</evidence>
<dbReference type="InterPro" id="IPR040911">
    <property type="entry name" value="Exostosin_GT47"/>
</dbReference>
<feature type="transmembrane region" description="Helical" evidence="6">
    <location>
        <begin position="12"/>
        <end position="31"/>
    </location>
</feature>
<evidence type="ECO:0000256" key="5">
    <source>
        <dbReference type="ARBA" id="ARBA00023034"/>
    </source>
</evidence>
<proteinExistence type="inferred from homology"/>
<evidence type="ECO:0000256" key="2">
    <source>
        <dbReference type="ARBA" id="ARBA00010271"/>
    </source>
</evidence>
<dbReference type="AlphaFoldDB" id="A0AAV5IPD0"/>
<evidence type="ECO:0000256" key="4">
    <source>
        <dbReference type="ARBA" id="ARBA00022968"/>
    </source>
</evidence>
<keyword evidence="6" id="KW-1133">Transmembrane helix</keyword>
<comment type="similarity">
    <text evidence="2">Belongs to the glycosyltransferase 47 family.</text>
</comment>
<keyword evidence="6" id="KW-0472">Membrane</keyword>
<dbReference type="Proteomes" id="UP001054252">
    <property type="component" value="Unassembled WGS sequence"/>
</dbReference>
<keyword evidence="9" id="KW-1185">Reference proteome</keyword>
<organism evidence="8 9">
    <name type="scientific">Rubroshorea leprosula</name>
    <dbReference type="NCBI Taxonomy" id="152421"/>
    <lineage>
        <taxon>Eukaryota</taxon>
        <taxon>Viridiplantae</taxon>
        <taxon>Streptophyta</taxon>
        <taxon>Embryophyta</taxon>
        <taxon>Tracheophyta</taxon>
        <taxon>Spermatophyta</taxon>
        <taxon>Magnoliopsida</taxon>
        <taxon>eudicotyledons</taxon>
        <taxon>Gunneridae</taxon>
        <taxon>Pentapetalae</taxon>
        <taxon>rosids</taxon>
        <taxon>malvids</taxon>
        <taxon>Malvales</taxon>
        <taxon>Dipterocarpaceae</taxon>
        <taxon>Rubroshorea</taxon>
    </lineage>
</organism>
<dbReference type="GO" id="GO:0016757">
    <property type="term" value="F:glycosyltransferase activity"/>
    <property type="evidence" value="ECO:0007669"/>
    <property type="project" value="UniProtKB-KW"/>
</dbReference>
<gene>
    <name evidence="8" type="ORF">SLEP1_g16016</name>
</gene>
<evidence type="ECO:0000256" key="1">
    <source>
        <dbReference type="ARBA" id="ARBA00004323"/>
    </source>
</evidence>
<sequence length="455" mass="51434">MARKSSLFKQTLIATLFFILAIYAFFVTFFHTPFTASDPSSTDEELELSSRENLDFPGKEIDPSGFGGKVKVFMYDLPHKFTYGIIQQHGLARGGSAVADVTTLQYPGHQHMHEWFLFSDLARPESERVGSHITKVNDPEEADLFFVPVFSSLSLIVNAGRPPGSGSGYNDEGMQEALVEWLEGQEYWRRNNGWDHVIIAGDPNALYRVVDRVKNAVLLVSDFGRLRPDQGSLVKDVIIPYSHRISAYTGDFGVEERKTLLFFMGNRYRKEGGKIRDLLFQILETEEDVVIKHGTQSRENRRAASRGMHTSKFCLNPAGDTPSACRLFDAIVSLCVPVIVSDSIELPFEDAIDYRKFSVFVETAAALKPGYLVSLLRKVPTERIIEYQKAMKEVRRYYDYTDPNGAVNEIWRQVSQKLPLIKLMINRDRRLVKKDSSEPTCSCLCSNQTGIISSL</sequence>
<dbReference type="PANTHER" id="PTHR11062">
    <property type="entry name" value="EXOSTOSIN HEPARAN SULFATE GLYCOSYLTRANSFERASE -RELATED"/>
    <property type="match status" value="1"/>
</dbReference>
<keyword evidence="5" id="KW-0333">Golgi apparatus</keyword>
<accession>A0AAV5IPD0</accession>
<evidence type="ECO:0000313" key="8">
    <source>
        <dbReference type="EMBL" id="GKV03767.1"/>
    </source>
</evidence>
<evidence type="ECO:0000256" key="6">
    <source>
        <dbReference type="SAM" id="Phobius"/>
    </source>
</evidence>
<keyword evidence="3" id="KW-0328">Glycosyltransferase</keyword>
<dbReference type="Pfam" id="PF03016">
    <property type="entry name" value="Exostosin_GT47"/>
    <property type="match status" value="1"/>
</dbReference>
<comment type="subcellular location">
    <subcellularLocation>
        <location evidence="1">Golgi apparatus membrane</location>
        <topology evidence="1">Single-pass type II membrane protein</topology>
    </subcellularLocation>
</comment>
<dbReference type="EMBL" id="BPVZ01000020">
    <property type="protein sequence ID" value="GKV03767.1"/>
    <property type="molecule type" value="Genomic_DNA"/>
</dbReference>
<keyword evidence="4" id="KW-0735">Signal-anchor</keyword>
<evidence type="ECO:0000256" key="3">
    <source>
        <dbReference type="ARBA" id="ARBA00022676"/>
    </source>
</evidence>
<dbReference type="PANTHER" id="PTHR11062:SF50">
    <property type="entry name" value="ARABINOSYLTRANSFERASE ARAD1-RELATED"/>
    <property type="match status" value="1"/>
</dbReference>
<reference evidence="8 9" key="1">
    <citation type="journal article" date="2021" name="Commun. Biol.">
        <title>The genome of Shorea leprosula (Dipterocarpaceae) highlights the ecological relevance of drought in aseasonal tropical rainforests.</title>
        <authorList>
            <person name="Ng K.K.S."/>
            <person name="Kobayashi M.J."/>
            <person name="Fawcett J.A."/>
            <person name="Hatakeyama M."/>
            <person name="Paape T."/>
            <person name="Ng C.H."/>
            <person name="Ang C.C."/>
            <person name="Tnah L.H."/>
            <person name="Lee C.T."/>
            <person name="Nishiyama T."/>
            <person name="Sese J."/>
            <person name="O'Brien M.J."/>
            <person name="Copetti D."/>
            <person name="Mohd Noor M.I."/>
            <person name="Ong R.C."/>
            <person name="Putra M."/>
            <person name="Sireger I.Z."/>
            <person name="Indrioko S."/>
            <person name="Kosugi Y."/>
            <person name="Izuno A."/>
            <person name="Isagi Y."/>
            <person name="Lee S.L."/>
            <person name="Shimizu K.K."/>
        </authorList>
    </citation>
    <scope>NUCLEOTIDE SEQUENCE [LARGE SCALE GENOMIC DNA]</scope>
    <source>
        <strain evidence="8">214</strain>
    </source>
</reference>
<comment type="caution">
    <text evidence="8">The sequence shown here is derived from an EMBL/GenBank/DDBJ whole genome shotgun (WGS) entry which is preliminary data.</text>
</comment>